<reference evidence="1 2" key="1">
    <citation type="submission" date="2016-08" db="EMBL/GenBank/DDBJ databases">
        <authorList>
            <person name="Loux V."/>
            <person name="Rue O."/>
        </authorList>
    </citation>
    <scope>NUCLEOTIDE SEQUENCE [LARGE SCALE GENOMIC DNA]</scope>
    <source>
        <strain evidence="1 2">AFSSA_08CEB44bac</strain>
    </source>
</reference>
<accession>A0AAX2CLF2</accession>
<dbReference type="AlphaFoldDB" id="A0AAX2CLF2"/>
<sequence length="23" mass="2602">MVPPLFQLTKLLIAQVQHNGVVR</sequence>
<organism evidence="1 2">
    <name type="scientific">Bacillus cytotoxicus</name>
    <dbReference type="NCBI Taxonomy" id="580165"/>
    <lineage>
        <taxon>Bacteria</taxon>
        <taxon>Bacillati</taxon>
        <taxon>Bacillota</taxon>
        <taxon>Bacilli</taxon>
        <taxon>Bacillales</taxon>
        <taxon>Bacillaceae</taxon>
        <taxon>Bacillus</taxon>
        <taxon>Bacillus cereus group</taxon>
    </lineage>
</organism>
<protein>
    <submittedName>
        <fullName evidence="1">Uncharacterized protein</fullName>
    </submittedName>
</protein>
<evidence type="ECO:0000313" key="1">
    <source>
        <dbReference type="EMBL" id="SCM02413.1"/>
    </source>
</evidence>
<proteinExistence type="predicted"/>
<name>A0AAX2CLF2_9BACI</name>
<evidence type="ECO:0000313" key="2">
    <source>
        <dbReference type="Proteomes" id="UP000242164"/>
    </source>
</evidence>
<comment type="caution">
    <text evidence="1">The sequence shown here is derived from an EMBL/GenBank/DDBJ whole genome shotgun (WGS) entry which is preliminary data.</text>
</comment>
<dbReference type="Proteomes" id="UP000242164">
    <property type="component" value="Unassembled WGS sequence"/>
</dbReference>
<gene>
    <name evidence="1" type="ORF">BCB44BAC_03673</name>
</gene>
<dbReference type="EMBL" id="FMIK01000048">
    <property type="protein sequence ID" value="SCM02413.1"/>
    <property type="molecule type" value="Genomic_DNA"/>
</dbReference>